<proteinExistence type="predicted"/>
<dbReference type="EMBL" id="JAMKPW020000007">
    <property type="protein sequence ID" value="KAK8216872.1"/>
    <property type="molecule type" value="Genomic_DNA"/>
</dbReference>
<evidence type="ECO:0000313" key="1">
    <source>
        <dbReference type="EMBL" id="KAK8216872.1"/>
    </source>
</evidence>
<accession>A0ACC3SK06</accession>
<comment type="caution">
    <text evidence="1">The sequence shown here is derived from an EMBL/GenBank/DDBJ whole genome shotgun (WGS) entry which is preliminary data.</text>
</comment>
<dbReference type="Proteomes" id="UP001320706">
    <property type="component" value="Unassembled WGS sequence"/>
</dbReference>
<keyword evidence="2" id="KW-1185">Reference proteome</keyword>
<organism evidence="1 2">
    <name type="scientific">Zalaria obscura</name>
    <dbReference type="NCBI Taxonomy" id="2024903"/>
    <lineage>
        <taxon>Eukaryota</taxon>
        <taxon>Fungi</taxon>
        <taxon>Dikarya</taxon>
        <taxon>Ascomycota</taxon>
        <taxon>Pezizomycotina</taxon>
        <taxon>Dothideomycetes</taxon>
        <taxon>Dothideomycetidae</taxon>
        <taxon>Dothideales</taxon>
        <taxon>Zalariaceae</taxon>
        <taxon>Zalaria</taxon>
    </lineage>
</organism>
<sequence length="302" mass="32594">MSTPFATPTPTFHKTPYPAISPTLPSLSVAGKTIIITGGGSGIGRALVLAFASAGASRICILGRRLSALHETRSIAERQFPNLIVERYSADVTDASAVREVAAQIGKWDVLCLNAGYLADLKGMGECDVEDWWRGFEVNVKGPFVCLQAFMPNRGREGRPVVIETNAASIQAPAVFMPGWSSYSSSKAAAVKVMEFAAGEKEWADTHFVSFHPGIVDTDITKKVFGGKQDEAEAKAKGQDLDDSESFRLRISGVECNWDVSELKERADEIRNSALLTENIVGVPLTGLAGPIKEWQHVSKPN</sequence>
<gene>
    <name evidence="1" type="ORF">M8818_001835</name>
</gene>
<name>A0ACC3SK06_9PEZI</name>
<protein>
    <submittedName>
        <fullName evidence="1">Uncharacterized protein</fullName>
    </submittedName>
</protein>
<reference evidence="1" key="1">
    <citation type="submission" date="2024-02" db="EMBL/GenBank/DDBJ databases">
        <title>Metagenome Assembled Genome of Zalaria obscura JY119.</title>
        <authorList>
            <person name="Vighnesh L."/>
            <person name="Jagadeeshwari U."/>
            <person name="Venkata Ramana C."/>
            <person name="Sasikala C."/>
        </authorList>
    </citation>
    <scope>NUCLEOTIDE SEQUENCE</scope>
    <source>
        <strain evidence="1">JY119</strain>
    </source>
</reference>
<evidence type="ECO:0000313" key="2">
    <source>
        <dbReference type="Proteomes" id="UP001320706"/>
    </source>
</evidence>